<keyword evidence="2" id="KW-1185">Reference proteome</keyword>
<proteinExistence type="predicted"/>
<gene>
    <name evidence="1" type="ORF">B1991_18440</name>
</gene>
<evidence type="ECO:0000313" key="1">
    <source>
        <dbReference type="EMBL" id="THD03379.1"/>
    </source>
</evidence>
<dbReference type="EMBL" id="MWIO01000101">
    <property type="protein sequence ID" value="THD03379.1"/>
    <property type="molecule type" value="Genomic_DNA"/>
</dbReference>
<evidence type="ECO:0000313" key="2">
    <source>
        <dbReference type="Proteomes" id="UP000306317"/>
    </source>
</evidence>
<comment type="caution">
    <text evidence="1">The sequence shown here is derived from an EMBL/GenBank/DDBJ whole genome shotgun (WGS) entry which is preliminary data.</text>
</comment>
<organism evidence="1 2">
    <name type="scientific">Rhodanobacter lindaniclasticus</name>
    <dbReference type="NCBI Taxonomy" id="75310"/>
    <lineage>
        <taxon>Bacteria</taxon>
        <taxon>Pseudomonadati</taxon>
        <taxon>Pseudomonadota</taxon>
        <taxon>Gammaproteobacteria</taxon>
        <taxon>Lysobacterales</taxon>
        <taxon>Rhodanobacteraceae</taxon>
        <taxon>Rhodanobacter</taxon>
    </lineage>
</organism>
<protein>
    <submittedName>
        <fullName evidence="1">Uncharacterized protein</fullName>
    </submittedName>
</protein>
<dbReference type="AlphaFoldDB" id="A0A4S3K5H8"/>
<sequence length="120" mass="13849">MRQLALRGFQFGHAGIEIGQQLFELFDDAGLFALWWCPQRFLTKVLIVPPVTSVLKINCPKLIEEKLGVVQVCRREQLDAIRTDSEWKSDVFKSTRVVAEEDDWRHMLHLSGNIIRITAN</sequence>
<reference evidence="1 2" key="1">
    <citation type="submission" date="2017-02" db="EMBL/GenBank/DDBJ databases">
        <title>Whole genome sequencing of Rhodanobacter lindaniclasticus DSM 17932.</title>
        <authorList>
            <person name="Kumar S."/>
            <person name="Patil P."/>
            <person name="Patil P.B."/>
        </authorList>
    </citation>
    <scope>NUCLEOTIDE SEQUENCE [LARGE SCALE GENOMIC DNA]</scope>
    <source>
        <strain evidence="1 2">DSM 17932</strain>
    </source>
</reference>
<accession>A0A4S3K5H8</accession>
<name>A0A4S3K5H8_9GAMM</name>
<dbReference type="Proteomes" id="UP000306317">
    <property type="component" value="Unassembled WGS sequence"/>
</dbReference>